<evidence type="ECO:0008006" key="5">
    <source>
        <dbReference type="Google" id="ProtNLM"/>
    </source>
</evidence>
<evidence type="ECO:0000313" key="4">
    <source>
        <dbReference type="Proteomes" id="UP000281192"/>
    </source>
</evidence>
<dbReference type="EMBL" id="PJRQ01000009">
    <property type="protein sequence ID" value="PLR18518.1"/>
    <property type="molecule type" value="Genomic_DNA"/>
</dbReference>
<organism evidence="2 3">
    <name type="scientific">Caulobacter flavus</name>
    <dbReference type="NCBI Taxonomy" id="1679497"/>
    <lineage>
        <taxon>Bacteria</taxon>
        <taxon>Pseudomonadati</taxon>
        <taxon>Pseudomonadota</taxon>
        <taxon>Alphaproteobacteria</taxon>
        <taxon>Caulobacterales</taxon>
        <taxon>Caulobacteraceae</taxon>
        <taxon>Caulobacter</taxon>
    </lineage>
</organism>
<sequence>MSDATANLTGVWQGLYSYPAAVAPVPFTATVLESGSWVSGAVHEVAYDEYGVAEVFSTLLGRRSGTSLTFTKTYDGTAGWEHEVFYAGTLSADGSEVEGTWTLPGEFSGKFLMIRSQGARAASLREAFETVRA</sequence>
<evidence type="ECO:0000313" key="2">
    <source>
        <dbReference type="EMBL" id="PLR18518.1"/>
    </source>
</evidence>
<proteinExistence type="predicted"/>
<dbReference type="EMBL" id="CP026100">
    <property type="protein sequence ID" value="AYV47320.1"/>
    <property type="molecule type" value="Genomic_DNA"/>
</dbReference>
<keyword evidence="4" id="KW-1185">Reference proteome</keyword>
<dbReference type="OrthoDB" id="6194699at2"/>
<dbReference type="AlphaFoldDB" id="A0A2N5CXH6"/>
<dbReference type="Proteomes" id="UP000281192">
    <property type="component" value="Chromosome"/>
</dbReference>
<reference evidence="2 3" key="1">
    <citation type="submission" date="2017-12" db="EMBL/GenBank/DDBJ databases">
        <title>The genome sequence of Caulobacter flavus CGMCC1 15093.</title>
        <authorList>
            <person name="Gao J."/>
            <person name="Mao X."/>
            <person name="Sun J."/>
        </authorList>
    </citation>
    <scope>NUCLEOTIDE SEQUENCE [LARGE SCALE GENOMIC DNA]</scope>
    <source>
        <strain evidence="2 3">CGMCC1 15093</strain>
    </source>
</reference>
<reference evidence="1 4" key="2">
    <citation type="submission" date="2018-01" db="EMBL/GenBank/DDBJ databases">
        <title>Complete genome sequence of Caulobacter flavus RHGG3.</title>
        <authorList>
            <person name="Yang E."/>
        </authorList>
    </citation>
    <scope>NUCLEOTIDE SEQUENCE [LARGE SCALE GENOMIC DNA]</scope>
    <source>
        <strain evidence="1 4">RHGG3</strain>
    </source>
</reference>
<evidence type="ECO:0000313" key="3">
    <source>
        <dbReference type="Proteomes" id="UP000234483"/>
    </source>
</evidence>
<gene>
    <name evidence="1" type="ORF">C1707_14210</name>
    <name evidence="2" type="ORF">CFHF_04695</name>
</gene>
<dbReference type="Proteomes" id="UP000234483">
    <property type="component" value="Unassembled WGS sequence"/>
</dbReference>
<protein>
    <recommendedName>
        <fullName evidence="5">Lipocalin-like domain-containing protein</fullName>
    </recommendedName>
</protein>
<dbReference type="KEGG" id="cfh:C1707_14210"/>
<accession>A0A2N5CXH6</accession>
<evidence type="ECO:0000313" key="1">
    <source>
        <dbReference type="EMBL" id="AYV47320.1"/>
    </source>
</evidence>
<dbReference type="RefSeq" id="WP_101711875.1">
    <property type="nucleotide sequence ID" value="NZ_CP026100.1"/>
</dbReference>
<name>A0A2N5CXH6_9CAUL</name>